<dbReference type="GO" id="GO:0016491">
    <property type="term" value="F:oxidoreductase activity"/>
    <property type="evidence" value="ECO:0007669"/>
    <property type="project" value="UniProtKB-KW"/>
</dbReference>
<dbReference type="KEGG" id="nhy:JQS43_10250"/>
<gene>
    <name evidence="5" type="ORF">JQS43_10250</name>
</gene>
<organism evidence="5 6">
    <name type="scientific">Natronosporangium hydrolyticum</name>
    <dbReference type="NCBI Taxonomy" id="2811111"/>
    <lineage>
        <taxon>Bacteria</taxon>
        <taxon>Bacillati</taxon>
        <taxon>Actinomycetota</taxon>
        <taxon>Actinomycetes</taxon>
        <taxon>Micromonosporales</taxon>
        <taxon>Micromonosporaceae</taxon>
        <taxon>Natronosporangium</taxon>
    </lineage>
</organism>
<dbReference type="InterPro" id="IPR051687">
    <property type="entry name" value="Peroxisomal_Beta-Oxidation"/>
</dbReference>
<evidence type="ECO:0000256" key="2">
    <source>
        <dbReference type="ARBA" id="ARBA00023002"/>
    </source>
</evidence>
<dbReference type="EMBL" id="CP070499">
    <property type="protein sequence ID" value="QSB16617.1"/>
    <property type="molecule type" value="Genomic_DNA"/>
</dbReference>
<dbReference type="SUPFAM" id="SSF51735">
    <property type="entry name" value="NAD(P)-binding Rossmann-fold domains"/>
    <property type="match status" value="1"/>
</dbReference>
<evidence type="ECO:0000256" key="3">
    <source>
        <dbReference type="RuleBase" id="RU000363"/>
    </source>
</evidence>
<dbReference type="SMART" id="SM00822">
    <property type="entry name" value="PKS_KR"/>
    <property type="match status" value="1"/>
</dbReference>
<dbReference type="InterPro" id="IPR002347">
    <property type="entry name" value="SDR_fam"/>
</dbReference>
<dbReference type="PANTHER" id="PTHR45024">
    <property type="entry name" value="DEHYDROGENASES, SHORT CHAIN"/>
    <property type="match status" value="1"/>
</dbReference>
<dbReference type="InterPro" id="IPR020904">
    <property type="entry name" value="Sc_DH/Rdtase_CS"/>
</dbReference>
<evidence type="ECO:0000259" key="4">
    <source>
        <dbReference type="SMART" id="SM00822"/>
    </source>
</evidence>
<dbReference type="PRINTS" id="PR00081">
    <property type="entry name" value="GDHRDH"/>
</dbReference>
<dbReference type="Gene3D" id="3.40.50.720">
    <property type="entry name" value="NAD(P)-binding Rossmann-like Domain"/>
    <property type="match status" value="1"/>
</dbReference>
<dbReference type="Proteomes" id="UP000662857">
    <property type="component" value="Chromosome"/>
</dbReference>
<dbReference type="InterPro" id="IPR057326">
    <property type="entry name" value="KR_dom"/>
</dbReference>
<accession>A0A895YFM3</accession>
<dbReference type="InterPro" id="IPR036291">
    <property type="entry name" value="NAD(P)-bd_dom_sf"/>
</dbReference>
<reference evidence="5" key="1">
    <citation type="submission" date="2021-02" db="EMBL/GenBank/DDBJ databases">
        <title>Natrosporangium hydrolyticum gen. nov., sp. nov, a haloalkaliphilic actinobacterium from a soda solonchak soil.</title>
        <authorList>
            <person name="Sorokin D.Y."/>
            <person name="Khijniak T.V."/>
            <person name="Zakharycheva A.P."/>
            <person name="Boueva O.V."/>
            <person name="Ariskina E.V."/>
            <person name="Hahnke R.L."/>
            <person name="Bunk B."/>
            <person name="Sproer C."/>
            <person name="Schumann P."/>
            <person name="Evtushenko L.I."/>
            <person name="Kublanov I.V."/>
        </authorList>
    </citation>
    <scope>NUCLEOTIDE SEQUENCE</scope>
    <source>
        <strain evidence="5">DSM 106523</strain>
    </source>
</reference>
<dbReference type="PRINTS" id="PR00080">
    <property type="entry name" value="SDRFAMILY"/>
</dbReference>
<dbReference type="PROSITE" id="PS00061">
    <property type="entry name" value="ADH_SHORT"/>
    <property type="match status" value="1"/>
</dbReference>
<evidence type="ECO:0000313" key="5">
    <source>
        <dbReference type="EMBL" id="QSB16617.1"/>
    </source>
</evidence>
<dbReference type="Pfam" id="PF00106">
    <property type="entry name" value="adh_short"/>
    <property type="match status" value="1"/>
</dbReference>
<dbReference type="PANTHER" id="PTHR45024:SF2">
    <property type="entry name" value="SCP2 DOMAIN-CONTAINING PROTEIN"/>
    <property type="match status" value="1"/>
</dbReference>
<name>A0A895YFM3_9ACTN</name>
<comment type="similarity">
    <text evidence="1 3">Belongs to the short-chain dehydrogenases/reductases (SDR) family.</text>
</comment>
<keyword evidence="6" id="KW-1185">Reference proteome</keyword>
<protein>
    <submittedName>
        <fullName evidence="5">SDR family NAD(P)-dependent oxidoreductase</fullName>
    </submittedName>
</protein>
<sequence length="300" mass="30381">MGGTVSEVDLTGRVAIVTGAGGGLGRSHAIALAKHGAKVLVNDLAGDGPSASEVVKEITTLGGEAVAADASVADPAGAAGLVSEALAAFGRLDVVVNNAGILRDRSFVKLTEQEFRDVLEVHLLGAFHLTKAAWPHLKEQGYGRVINTTSPAGLFGNFGQANYSAAKLGLVGFTRTLAIEGRKAGIGVNVIAPLAASKMTETILPAEALAALDPDLVSPLVVYLASEACTHTGGVFTAGGGYFGRVAVTQAPGLVLAAPTPEEIAEQWSTVTDLTGGREFDGGASEQGDWVLSQVAAPSS</sequence>
<feature type="domain" description="Ketoreductase" evidence="4">
    <location>
        <begin position="13"/>
        <end position="197"/>
    </location>
</feature>
<proteinExistence type="inferred from homology"/>
<dbReference type="AlphaFoldDB" id="A0A895YFM3"/>
<keyword evidence="2" id="KW-0560">Oxidoreductase</keyword>
<dbReference type="FunFam" id="3.40.50.720:FF:000084">
    <property type="entry name" value="Short-chain dehydrogenase reductase"/>
    <property type="match status" value="1"/>
</dbReference>
<evidence type="ECO:0000313" key="6">
    <source>
        <dbReference type="Proteomes" id="UP000662857"/>
    </source>
</evidence>
<evidence type="ECO:0000256" key="1">
    <source>
        <dbReference type="ARBA" id="ARBA00006484"/>
    </source>
</evidence>